<protein>
    <recommendedName>
        <fullName evidence="4">Outer membrane protein with beta-barrel domain</fullName>
    </recommendedName>
</protein>
<reference evidence="2 3" key="1">
    <citation type="submission" date="2018-06" db="EMBL/GenBank/DDBJ databases">
        <title>Genomic Encyclopedia of Archaeal and Bacterial Type Strains, Phase II (KMG-II): from individual species to whole genera.</title>
        <authorList>
            <person name="Goeker M."/>
        </authorList>
    </citation>
    <scope>NUCLEOTIDE SEQUENCE [LARGE SCALE GENOMIC DNA]</scope>
    <source>
        <strain evidence="2 3">DSM 23446</strain>
    </source>
</reference>
<evidence type="ECO:0008006" key="4">
    <source>
        <dbReference type="Google" id="ProtNLM"/>
    </source>
</evidence>
<dbReference type="Proteomes" id="UP000249610">
    <property type="component" value="Unassembled WGS sequence"/>
</dbReference>
<accession>A0A327P0U1</accession>
<dbReference type="EMBL" id="QLLK01000012">
    <property type="protein sequence ID" value="RAI85830.1"/>
    <property type="molecule type" value="Genomic_DNA"/>
</dbReference>
<keyword evidence="3" id="KW-1185">Reference proteome</keyword>
<evidence type="ECO:0000256" key="1">
    <source>
        <dbReference type="SAM" id="SignalP"/>
    </source>
</evidence>
<organism evidence="2 3">
    <name type="scientific">Algoriphagus yeomjeoni</name>
    <dbReference type="NCBI Taxonomy" id="291403"/>
    <lineage>
        <taxon>Bacteria</taxon>
        <taxon>Pseudomonadati</taxon>
        <taxon>Bacteroidota</taxon>
        <taxon>Cytophagia</taxon>
        <taxon>Cytophagales</taxon>
        <taxon>Cyclobacteriaceae</taxon>
        <taxon>Algoriphagus</taxon>
    </lineage>
</organism>
<evidence type="ECO:0000313" key="3">
    <source>
        <dbReference type="Proteomes" id="UP000249610"/>
    </source>
</evidence>
<dbReference type="RefSeq" id="WP_111612924.1">
    <property type="nucleotide sequence ID" value="NZ_QLLK01000012.1"/>
</dbReference>
<comment type="caution">
    <text evidence="2">The sequence shown here is derived from an EMBL/GenBank/DDBJ whole genome shotgun (WGS) entry which is preliminary data.</text>
</comment>
<name>A0A327P0U1_9BACT</name>
<dbReference type="OrthoDB" id="838455at2"/>
<keyword evidence="1" id="KW-0732">Signal</keyword>
<proteinExistence type="predicted"/>
<gene>
    <name evidence="2" type="ORF">LV83_03606</name>
</gene>
<sequence>MSTLFKLSALVLFLFASINLPAQSFYKERESRDNILSIGIGPSFAYLDNGGQYRAINFEIKPSISASLTKRLNDRFEVKATGGVQWISSGGDPSKAVTDIWAANNSAFTAVGSAYYFDLMPSFYIVPFGNHMNRSLFNFYAGLGIGVMSVNTKQTKSFSKDEVPQREKITTGYIPLRGGITYSLNAFSDIALEGTLLTTFTDNLEGNVGFNRFGDHLAQGQIVYRRYFFSKFKD</sequence>
<feature type="signal peptide" evidence="1">
    <location>
        <begin position="1"/>
        <end position="22"/>
    </location>
</feature>
<evidence type="ECO:0000313" key="2">
    <source>
        <dbReference type="EMBL" id="RAI85830.1"/>
    </source>
</evidence>
<feature type="chain" id="PRO_5016302253" description="Outer membrane protein with beta-barrel domain" evidence="1">
    <location>
        <begin position="23"/>
        <end position="234"/>
    </location>
</feature>
<dbReference type="AlphaFoldDB" id="A0A327P0U1"/>